<protein>
    <submittedName>
        <fullName evidence="1">Uncharacterized protein</fullName>
    </submittedName>
</protein>
<organism evidence="1 2">
    <name type="scientific">Kitasatospora phosalacinea</name>
    <dbReference type="NCBI Taxonomy" id="2065"/>
    <lineage>
        <taxon>Bacteria</taxon>
        <taxon>Bacillati</taxon>
        <taxon>Actinomycetota</taxon>
        <taxon>Actinomycetes</taxon>
        <taxon>Kitasatosporales</taxon>
        <taxon>Streptomycetaceae</taxon>
        <taxon>Kitasatospora</taxon>
    </lineage>
</organism>
<gene>
    <name evidence="1" type="ORF">Kpho01_60870</name>
</gene>
<reference evidence="1" key="1">
    <citation type="submission" date="2023-02" db="EMBL/GenBank/DDBJ databases">
        <title>Kitasatospora phosalacinea NBRC 14362.</title>
        <authorList>
            <person name="Ichikawa N."/>
            <person name="Sato H."/>
            <person name="Tonouchi N."/>
        </authorList>
    </citation>
    <scope>NUCLEOTIDE SEQUENCE</scope>
    <source>
        <strain evidence="1">NBRC 14362</strain>
    </source>
</reference>
<evidence type="ECO:0000313" key="1">
    <source>
        <dbReference type="EMBL" id="GLW58076.1"/>
    </source>
</evidence>
<dbReference type="Proteomes" id="UP001165143">
    <property type="component" value="Unassembled WGS sequence"/>
</dbReference>
<sequence length="160" mass="17587">MAQPVRLIWANNLDDRDGATLTGTGYSEPIDLTEAESLFFSVVVGDPPHDMAERQAKGAQLTVSLQVSDAGGTWLPVTTLNPEKPRPVGYPVPGWLEYPPYSYASLGLHLPHIDRRSNHSMTPMVLPAIAVIRWDAYRQAPDSSWQPASFGKTVISLYGR</sequence>
<dbReference type="RefSeq" id="WP_033252879.1">
    <property type="nucleotide sequence ID" value="NZ_BSRX01000047.1"/>
</dbReference>
<name>A0A9W6UQ19_9ACTN</name>
<comment type="caution">
    <text evidence="1">The sequence shown here is derived from an EMBL/GenBank/DDBJ whole genome shotgun (WGS) entry which is preliminary data.</text>
</comment>
<proteinExistence type="predicted"/>
<dbReference type="OrthoDB" id="5193284at2"/>
<accession>A0A9W6UQ19</accession>
<dbReference type="AlphaFoldDB" id="A0A9W6UQ19"/>
<dbReference type="EMBL" id="BSRX01000047">
    <property type="protein sequence ID" value="GLW58076.1"/>
    <property type="molecule type" value="Genomic_DNA"/>
</dbReference>
<evidence type="ECO:0000313" key="2">
    <source>
        <dbReference type="Proteomes" id="UP001165143"/>
    </source>
</evidence>